<comment type="function">
    <text evidence="10">Catalyzes the NAD(P)-dependent oxidation of 4-(phosphooxy)-L-threonine (HTP) into 2-amino-3-oxo-4-(phosphooxy)butyric acid which spontaneously decarboxylates to form 3-amino-2-oxopropyl phosphate (AHAP).</text>
</comment>
<dbReference type="InterPro" id="IPR005255">
    <property type="entry name" value="PdxA_fam"/>
</dbReference>
<comment type="caution">
    <text evidence="11">The sequence shown here is derived from an EMBL/GenBank/DDBJ whole genome shotgun (WGS) entry which is preliminary data.</text>
</comment>
<evidence type="ECO:0000256" key="2">
    <source>
        <dbReference type="ARBA" id="ARBA00022723"/>
    </source>
</evidence>
<comment type="catalytic activity">
    <reaction evidence="10">
        <text>4-(phosphooxy)-L-threonine + NAD(+) = 3-amino-2-oxopropyl phosphate + CO2 + NADH</text>
        <dbReference type="Rhea" id="RHEA:32275"/>
        <dbReference type="ChEBI" id="CHEBI:16526"/>
        <dbReference type="ChEBI" id="CHEBI:57279"/>
        <dbReference type="ChEBI" id="CHEBI:57540"/>
        <dbReference type="ChEBI" id="CHEBI:57945"/>
        <dbReference type="ChEBI" id="CHEBI:58452"/>
        <dbReference type="EC" id="1.1.1.262"/>
    </reaction>
</comment>
<accession>A0ABV8QK01</accession>
<keyword evidence="12" id="KW-1185">Reference proteome</keyword>
<comment type="subcellular location">
    <subcellularLocation>
        <location evidence="10">Cytoplasm</location>
    </subcellularLocation>
</comment>
<evidence type="ECO:0000256" key="9">
    <source>
        <dbReference type="ARBA" id="ARBA00023285"/>
    </source>
</evidence>
<dbReference type="Gene3D" id="3.40.718.10">
    <property type="entry name" value="Isopropylmalate Dehydrogenase"/>
    <property type="match status" value="1"/>
</dbReference>
<reference evidence="12" key="1">
    <citation type="journal article" date="2019" name="Int. J. Syst. Evol. Microbiol.">
        <title>The Global Catalogue of Microorganisms (GCM) 10K type strain sequencing project: providing services to taxonomists for standard genome sequencing and annotation.</title>
        <authorList>
            <consortium name="The Broad Institute Genomics Platform"/>
            <consortium name="The Broad Institute Genome Sequencing Center for Infectious Disease"/>
            <person name="Wu L."/>
            <person name="Ma J."/>
        </authorList>
    </citation>
    <scope>NUCLEOTIDE SEQUENCE [LARGE SCALE GENOMIC DNA]</scope>
    <source>
        <strain evidence="12">CECT 7297</strain>
    </source>
</reference>
<keyword evidence="1 10" id="KW-0963">Cytoplasm</keyword>
<comment type="miscellaneous">
    <text evidence="10">The active site is located at the dimer interface.</text>
</comment>
<keyword evidence="7 10" id="KW-0520">NAD</keyword>
<dbReference type="SUPFAM" id="SSF53659">
    <property type="entry name" value="Isocitrate/Isopropylmalate dehydrogenase-like"/>
    <property type="match status" value="1"/>
</dbReference>
<dbReference type="EC" id="1.1.1.262" evidence="10"/>
<protein>
    <recommendedName>
        <fullName evidence="10">4-hydroxythreonine-4-phosphate dehydrogenase</fullName>
        <ecNumber evidence="10">1.1.1.262</ecNumber>
    </recommendedName>
    <alternativeName>
        <fullName evidence="10">4-(phosphohydroxy)-L-threonine dehydrogenase</fullName>
    </alternativeName>
</protein>
<name>A0ABV8QK01_9GAMM</name>
<feature type="binding site" evidence="10">
    <location>
        <position position="165"/>
    </location>
    <ligand>
        <name>a divalent metal cation</name>
        <dbReference type="ChEBI" id="CHEBI:60240"/>
        <note>ligand shared between dimeric partners</note>
    </ligand>
</feature>
<dbReference type="NCBIfam" id="TIGR00557">
    <property type="entry name" value="pdxA"/>
    <property type="match status" value="1"/>
</dbReference>
<evidence type="ECO:0000256" key="8">
    <source>
        <dbReference type="ARBA" id="ARBA00023096"/>
    </source>
</evidence>
<comment type="similarity">
    <text evidence="10">Belongs to the PdxA family.</text>
</comment>
<evidence type="ECO:0000256" key="3">
    <source>
        <dbReference type="ARBA" id="ARBA00022833"/>
    </source>
</evidence>
<evidence type="ECO:0000256" key="10">
    <source>
        <dbReference type="HAMAP-Rule" id="MF_00536"/>
    </source>
</evidence>
<dbReference type="HAMAP" id="MF_00536">
    <property type="entry name" value="PdxA"/>
    <property type="match status" value="1"/>
</dbReference>
<evidence type="ECO:0000256" key="1">
    <source>
        <dbReference type="ARBA" id="ARBA00022490"/>
    </source>
</evidence>
<dbReference type="PANTHER" id="PTHR30004:SF5">
    <property type="entry name" value="4-HYDROXYTHREONINE-4-PHOSPHATE DEHYDROGENASE"/>
    <property type="match status" value="1"/>
</dbReference>
<organism evidence="11 12">
    <name type="scientific">Marinobacter lacisalsi</name>
    <dbReference type="NCBI Taxonomy" id="475979"/>
    <lineage>
        <taxon>Bacteria</taxon>
        <taxon>Pseudomonadati</taxon>
        <taxon>Pseudomonadota</taxon>
        <taxon>Gammaproteobacteria</taxon>
        <taxon>Pseudomonadales</taxon>
        <taxon>Marinobacteraceae</taxon>
        <taxon>Marinobacter</taxon>
    </lineage>
</organism>
<keyword evidence="8 10" id="KW-0664">Pyridoxine biosynthesis</keyword>
<feature type="binding site" evidence="10">
    <location>
        <position position="282"/>
    </location>
    <ligand>
        <name>substrate</name>
    </ligand>
</feature>
<dbReference type="PANTHER" id="PTHR30004">
    <property type="entry name" value="4-HYDROXYTHREONINE-4-PHOSPHATE DEHYDROGENASE"/>
    <property type="match status" value="1"/>
</dbReference>
<evidence type="ECO:0000256" key="5">
    <source>
        <dbReference type="ARBA" id="ARBA00022857"/>
    </source>
</evidence>
<feature type="binding site" evidence="10">
    <location>
        <position position="265"/>
    </location>
    <ligand>
        <name>a divalent metal cation</name>
        <dbReference type="ChEBI" id="CHEBI:60240"/>
        <note>ligand shared between dimeric partners</note>
    </ligand>
</feature>
<comment type="pathway">
    <text evidence="10">Cofactor biosynthesis; pyridoxine 5'-phosphate biosynthesis; pyridoxine 5'-phosphate from D-erythrose 4-phosphate: step 4/5.</text>
</comment>
<keyword evidence="5 10" id="KW-0521">NADP</keyword>
<feature type="binding site" evidence="10">
    <location>
        <position position="210"/>
    </location>
    <ligand>
        <name>a divalent metal cation</name>
        <dbReference type="ChEBI" id="CHEBI:60240"/>
        <note>ligand shared between dimeric partners</note>
    </ligand>
</feature>
<comment type="cofactor">
    <cofactor evidence="10">
        <name>Zn(2+)</name>
        <dbReference type="ChEBI" id="CHEBI:29105"/>
    </cofactor>
    <cofactor evidence="10">
        <name>Mg(2+)</name>
        <dbReference type="ChEBI" id="CHEBI:18420"/>
    </cofactor>
    <cofactor evidence="10">
        <name>Co(2+)</name>
        <dbReference type="ChEBI" id="CHEBI:48828"/>
    </cofactor>
    <text evidence="10">Binds 1 divalent metal cation per subunit. Can use ions such as Zn(2+), Mg(2+) or Co(2+).</text>
</comment>
<gene>
    <name evidence="10 11" type="primary">pdxA</name>
    <name evidence="11" type="ORF">ACFOZ5_12625</name>
</gene>
<keyword evidence="6 10" id="KW-0560">Oxidoreductase</keyword>
<dbReference type="EMBL" id="JBHSDI010000016">
    <property type="protein sequence ID" value="MFC4259877.1"/>
    <property type="molecule type" value="Genomic_DNA"/>
</dbReference>
<dbReference type="RefSeq" id="WP_379887849.1">
    <property type="nucleotide sequence ID" value="NZ_JBHSDI010000016.1"/>
</dbReference>
<evidence type="ECO:0000313" key="12">
    <source>
        <dbReference type="Proteomes" id="UP001595798"/>
    </source>
</evidence>
<keyword evidence="9 10" id="KW-0170">Cobalt</keyword>
<dbReference type="Proteomes" id="UP001595798">
    <property type="component" value="Unassembled WGS sequence"/>
</dbReference>
<sequence length="338" mass="35955">MTAPVTLALTAGEPAGIGPELCLQLATEERAQRLVVIASRELLQARQALLGLSVELQPWQPGDQAVTAAGQLSVLDVAGISDTAAGVTSPGNSQYVLDTLTTAARGCLDGTFDGMVTAPVHKGVINEAGIAFSGHTEFLQELCGVERVVMMLATEELRVALVTTHLPLKDVPAAITPERITQVTRILDQDLKTYFGIRHPRILVAGLNPHAGEGGHLGREEIEVIEPTLEHLRQEGIQLTGPLPADTLFTPHWLDNADAVLAMYHDQGLPVLKFQGFGRAVNITLGLPIVRTSVDHGTALDLAGTGQADAGSLHTAIRVGEQMARYRRQHTPQAGEST</sequence>
<comment type="subunit">
    <text evidence="10">Homodimer.</text>
</comment>
<dbReference type="GO" id="GO:0050570">
    <property type="term" value="F:4-hydroxythreonine-4-phosphate dehydrogenase activity"/>
    <property type="evidence" value="ECO:0007669"/>
    <property type="project" value="UniProtKB-EC"/>
</dbReference>
<feature type="binding site" evidence="10">
    <location>
        <position position="136"/>
    </location>
    <ligand>
        <name>substrate</name>
    </ligand>
</feature>
<keyword evidence="3 10" id="KW-0862">Zinc</keyword>
<evidence type="ECO:0000256" key="6">
    <source>
        <dbReference type="ARBA" id="ARBA00023002"/>
    </source>
</evidence>
<feature type="binding site" evidence="10">
    <location>
        <position position="273"/>
    </location>
    <ligand>
        <name>substrate</name>
    </ligand>
</feature>
<evidence type="ECO:0000313" key="11">
    <source>
        <dbReference type="EMBL" id="MFC4259877.1"/>
    </source>
</evidence>
<feature type="binding site" evidence="10">
    <location>
        <position position="135"/>
    </location>
    <ligand>
        <name>substrate</name>
    </ligand>
</feature>
<keyword evidence="4 10" id="KW-0460">Magnesium</keyword>
<keyword evidence="2 10" id="KW-0479">Metal-binding</keyword>
<dbReference type="Pfam" id="PF04166">
    <property type="entry name" value="PdxA"/>
    <property type="match status" value="1"/>
</dbReference>
<evidence type="ECO:0000256" key="7">
    <source>
        <dbReference type="ARBA" id="ARBA00023027"/>
    </source>
</evidence>
<proteinExistence type="inferred from homology"/>
<feature type="binding site" evidence="10">
    <location>
        <position position="291"/>
    </location>
    <ligand>
        <name>substrate</name>
    </ligand>
</feature>
<dbReference type="InterPro" id="IPR037510">
    <property type="entry name" value="PdxA"/>
</dbReference>
<evidence type="ECO:0000256" key="4">
    <source>
        <dbReference type="ARBA" id="ARBA00022842"/>
    </source>
</evidence>